<gene>
    <name evidence="6" type="ORF">BDW59DRAFT_70363</name>
</gene>
<comment type="similarity">
    <text evidence="4">Belongs to the cytochrome b5 family.</text>
</comment>
<keyword evidence="7" id="KW-1185">Reference proteome</keyword>
<dbReference type="PANTHER" id="PTHR19359:SF14">
    <property type="entry name" value="CYTOCHROME B5 A"/>
    <property type="match status" value="1"/>
</dbReference>
<dbReference type="Proteomes" id="UP001610335">
    <property type="component" value="Unassembled WGS sequence"/>
</dbReference>
<feature type="domain" description="Cytochrome b5 heme-binding" evidence="5">
    <location>
        <begin position="28"/>
        <end position="104"/>
    </location>
</feature>
<evidence type="ECO:0000256" key="2">
    <source>
        <dbReference type="ARBA" id="ARBA00022723"/>
    </source>
</evidence>
<name>A0ABR4IG21_9EURO</name>
<evidence type="ECO:0000256" key="4">
    <source>
        <dbReference type="ARBA" id="ARBA00038168"/>
    </source>
</evidence>
<evidence type="ECO:0000256" key="1">
    <source>
        <dbReference type="ARBA" id="ARBA00022617"/>
    </source>
</evidence>
<dbReference type="PROSITE" id="PS50255">
    <property type="entry name" value="CYTOCHROME_B5_2"/>
    <property type="match status" value="1"/>
</dbReference>
<dbReference type="Gene3D" id="3.10.120.10">
    <property type="entry name" value="Cytochrome b5-like heme/steroid binding domain"/>
    <property type="match status" value="1"/>
</dbReference>
<dbReference type="SMART" id="SM01117">
    <property type="entry name" value="Cyt-b5"/>
    <property type="match status" value="1"/>
</dbReference>
<dbReference type="SUPFAM" id="SSF55856">
    <property type="entry name" value="Cytochrome b5-like heme/steroid binding domain"/>
    <property type="match status" value="1"/>
</dbReference>
<proteinExistence type="inferred from homology"/>
<evidence type="ECO:0000256" key="3">
    <source>
        <dbReference type="ARBA" id="ARBA00023004"/>
    </source>
</evidence>
<dbReference type="InterPro" id="IPR001199">
    <property type="entry name" value="Cyt_B5-like_heme/steroid-bd"/>
</dbReference>
<dbReference type="Pfam" id="PF00173">
    <property type="entry name" value="Cyt-b5"/>
    <property type="match status" value="1"/>
</dbReference>
<dbReference type="PRINTS" id="PR00363">
    <property type="entry name" value="CYTOCHROMEB5"/>
</dbReference>
<sequence>MTDDSKTTVSAVVLPEDPKQESISLNVDKVYTKDELLLHSTDGDIWLAIDGTVYDLTAFSEEHPGGKKILLSVAGTDASKKYRKYHGDNILQRYAKDFKIGTLKIEEVNVSKGFFSRFKKKQ</sequence>
<keyword evidence="2" id="KW-0479">Metal-binding</keyword>
<dbReference type="PANTHER" id="PTHR19359">
    <property type="entry name" value="CYTOCHROME B5"/>
    <property type="match status" value="1"/>
</dbReference>
<reference evidence="6 7" key="1">
    <citation type="submission" date="2024-07" db="EMBL/GenBank/DDBJ databases">
        <title>Section-level genome sequencing and comparative genomics of Aspergillus sections Usti and Cavernicolus.</title>
        <authorList>
            <consortium name="Lawrence Berkeley National Laboratory"/>
            <person name="Nybo J.L."/>
            <person name="Vesth T.C."/>
            <person name="Theobald S."/>
            <person name="Frisvad J.C."/>
            <person name="Larsen T.O."/>
            <person name="Kjaerboelling I."/>
            <person name="Rothschild-Mancinelli K."/>
            <person name="Lyhne E.K."/>
            <person name="Kogle M.E."/>
            <person name="Barry K."/>
            <person name="Clum A."/>
            <person name="Na H."/>
            <person name="Ledsgaard L."/>
            <person name="Lin J."/>
            <person name="Lipzen A."/>
            <person name="Kuo A."/>
            <person name="Riley R."/>
            <person name="Mondo S."/>
            <person name="LaButti K."/>
            <person name="Haridas S."/>
            <person name="Pangalinan J."/>
            <person name="Salamov A.A."/>
            <person name="Simmons B.A."/>
            <person name="Magnuson J.K."/>
            <person name="Chen J."/>
            <person name="Drula E."/>
            <person name="Henrissat B."/>
            <person name="Wiebenga A."/>
            <person name="Lubbers R.J."/>
            <person name="Gomes A.C."/>
            <person name="Makela M.R."/>
            <person name="Stajich J."/>
            <person name="Grigoriev I.V."/>
            <person name="Mortensen U.H."/>
            <person name="De vries R.P."/>
            <person name="Baker S.E."/>
            <person name="Andersen M.R."/>
        </authorList>
    </citation>
    <scope>NUCLEOTIDE SEQUENCE [LARGE SCALE GENOMIC DNA]</scope>
    <source>
        <strain evidence="6 7">CBS 600.67</strain>
    </source>
</reference>
<evidence type="ECO:0000313" key="7">
    <source>
        <dbReference type="Proteomes" id="UP001610335"/>
    </source>
</evidence>
<dbReference type="InterPro" id="IPR050668">
    <property type="entry name" value="Cytochrome_b5"/>
</dbReference>
<comment type="caution">
    <text evidence="6">The sequence shown here is derived from an EMBL/GenBank/DDBJ whole genome shotgun (WGS) entry which is preliminary data.</text>
</comment>
<keyword evidence="1" id="KW-0349">Heme</keyword>
<organism evidence="6 7">
    <name type="scientific">Aspergillus cavernicola</name>
    <dbReference type="NCBI Taxonomy" id="176166"/>
    <lineage>
        <taxon>Eukaryota</taxon>
        <taxon>Fungi</taxon>
        <taxon>Dikarya</taxon>
        <taxon>Ascomycota</taxon>
        <taxon>Pezizomycotina</taxon>
        <taxon>Eurotiomycetes</taxon>
        <taxon>Eurotiomycetidae</taxon>
        <taxon>Eurotiales</taxon>
        <taxon>Aspergillaceae</taxon>
        <taxon>Aspergillus</taxon>
        <taxon>Aspergillus subgen. Nidulantes</taxon>
    </lineage>
</organism>
<evidence type="ECO:0000259" key="5">
    <source>
        <dbReference type="PROSITE" id="PS50255"/>
    </source>
</evidence>
<keyword evidence="3" id="KW-0408">Iron</keyword>
<dbReference type="EMBL" id="JBFXLS010000034">
    <property type="protein sequence ID" value="KAL2825838.1"/>
    <property type="molecule type" value="Genomic_DNA"/>
</dbReference>
<protein>
    <submittedName>
        <fullName evidence="6">Cytochrome b5-like heme/steroid binding domain-containing protein</fullName>
    </submittedName>
</protein>
<accession>A0ABR4IG21</accession>
<dbReference type="InterPro" id="IPR036400">
    <property type="entry name" value="Cyt_B5-like_heme/steroid_sf"/>
</dbReference>
<evidence type="ECO:0000313" key="6">
    <source>
        <dbReference type="EMBL" id="KAL2825838.1"/>
    </source>
</evidence>